<evidence type="ECO:0008006" key="3">
    <source>
        <dbReference type="Google" id="ProtNLM"/>
    </source>
</evidence>
<name>A0A4Q7Y3A6_9ACTN</name>
<dbReference type="OrthoDB" id="5194501at2"/>
<evidence type="ECO:0000313" key="1">
    <source>
        <dbReference type="EMBL" id="RZU30864.1"/>
    </source>
</evidence>
<organism evidence="1 2">
    <name type="scientific">Blastococcus saxobsidens</name>
    <dbReference type="NCBI Taxonomy" id="138336"/>
    <lineage>
        <taxon>Bacteria</taxon>
        <taxon>Bacillati</taxon>
        <taxon>Actinomycetota</taxon>
        <taxon>Actinomycetes</taxon>
        <taxon>Geodermatophilales</taxon>
        <taxon>Geodermatophilaceae</taxon>
        <taxon>Blastococcus</taxon>
    </lineage>
</organism>
<gene>
    <name evidence="1" type="ORF">BKA19_0495</name>
</gene>
<dbReference type="AlphaFoldDB" id="A0A4Q7Y3A6"/>
<dbReference type="Proteomes" id="UP000292507">
    <property type="component" value="Unassembled WGS sequence"/>
</dbReference>
<evidence type="ECO:0000313" key="2">
    <source>
        <dbReference type="Proteomes" id="UP000292507"/>
    </source>
</evidence>
<protein>
    <recommendedName>
        <fullName evidence="3">DUF4393 domain-containing protein</fullName>
    </recommendedName>
</protein>
<comment type="caution">
    <text evidence="1">The sequence shown here is derived from an EMBL/GenBank/DDBJ whole genome shotgun (WGS) entry which is preliminary data.</text>
</comment>
<keyword evidence="2" id="KW-1185">Reference proteome</keyword>
<reference evidence="1 2" key="1">
    <citation type="submission" date="2019-02" db="EMBL/GenBank/DDBJ databases">
        <title>Sequencing the genomes of 1000 actinobacteria strains.</title>
        <authorList>
            <person name="Klenk H.-P."/>
        </authorList>
    </citation>
    <scope>NUCLEOTIDE SEQUENCE [LARGE SCALE GENOMIC DNA]</scope>
    <source>
        <strain evidence="1 2">DSM 44509</strain>
    </source>
</reference>
<dbReference type="EMBL" id="SHKV01000001">
    <property type="protein sequence ID" value="RZU30864.1"/>
    <property type="molecule type" value="Genomic_DNA"/>
</dbReference>
<sequence length="219" mass="23477">MPDRSTGSDFAEEVGGEALEFVLELVGGAVPGTGVLGRRLLSKVREERTRRQSRALKIAEQRSGLSREDLAEKIAEEPHLVPLVTRLLHAAGMNFHDQTLDALGAAFGRAVAEPDFRNECELILIALADLTEDHTRILLRLTEEPPKLSGTASVWTPDLLGNSGGLSPRTAALCLAALVARGLVENPTGFGGLTVLRVTALGFEVLTVLREYADGSDED</sequence>
<accession>A0A4Q7Y3A6</accession>
<dbReference type="RefSeq" id="WP_104527234.1">
    <property type="nucleotide sequence ID" value="NZ_POQT01000004.1"/>
</dbReference>
<proteinExistence type="predicted"/>